<name>A0A318MIY8_9BIFI</name>
<evidence type="ECO:0000313" key="1">
    <source>
        <dbReference type="EMBL" id="PXY88296.1"/>
    </source>
</evidence>
<sequence length="61" mass="7154">MNIVELMECYLVELFILQLSNWMSAPAAAKQLQRRPPWSIPKLTGLASLRMSLWHQLRSRE</sequence>
<accession>A0A318MIY8</accession>
<dbReference type="EMBL" id="QGLK01000003">
    <property type="protein sequence ID" value="PXY88296.1"/>
    <property type="molecule type" value="Genomic_DNA"/>
</dbReference>
<dbReference type="AlphaFoldDB" id="A0A318MIY8"/>
<evidence type="ECO:0000313" key="2">
    <source>
        <dbReference type="Proteomes" id="UP000248128"/>
    </source>
</evidence>
<dbReference type="Proteomes" id="UP000248128">
    <property type="component" value="Unassembled WGS sequence"/>
</dbReference>
<comment type="caution">
    <text evidence="1">The sequence shown here is derived from an EMBL/GenBank/DDBJ whole genome shotgun (WGS) entry which is preliminary data.</text>
</comment>
<protein>
    <submittedName>
        <fullName evidence="1">Uncharacterized protein</fullName>
    </submittedName>
</protein>
<organism evidence="1 2">
    <name type="scientific">Bifidobacterium asteroides</name>
    <dbReference type="NCBI Taxonomy" id="1684"/>
    <lineage>
        <taxon>Bacteria</taxon>
        <taxon>Bacillati</taxon>
        <taxon>Actinomycetota</taxon>
        <taxon>Actinomycetes</taxon>
        <taxon>Bifidobacteriales</taxon>
        <taxon>Bifidobacteriaceae</taxon>
        <taxon>Bifidobacterium</taxon>
    </lineage>
</organism>
<gene>
    <name evidence="1" type="ORF">DKK74_03750</name>
</gene>
<reference evidence="1 2" key="1">
    <citation type="submission" date="2018-05" db="EMBL/GenBank/DDBJ databases">
        <title>Reference genomes for bee gut microbiota database.</title>
        <authorList>
            <person name="Ellegaard K.M."/>
        </authorList>
    </citation>
    <scope>NUCLEOTIDE SEQUENCE [LARGE SCALE GENOMIC DNA]</scope>
    <source>
        <strain evidence="1 2">ESL0199</strain>
    </source>
</reference>
<proteinExistence type="predicted"/>